<dbReference type="PANTHER" id="PTHR10584:SF166">
    <property type="entry name" value="RIBOKINASE"/>
    <property type="match status" value="1"/>
</dbReference>
<organism evidence="4 5">
    <name type="scientific">Paracoccus aestuariivivens</name>
    <dbReference type="NCBI Taxonomy" id="1820333"/>
    <lineage>
        <taxon>Bacteria</taxon>
        <taxon>Pseudomonadati</taxon>
        <taxon>Pseudomonadota</taxon>
        <taxon>Alphaproteobacteria</taxon>
        <taxon>Rhodobacterales</taxon>
        <taxon>Paracoccaceae</taxon>
        <taxon>Paracoccus</taxon>
    </lineage>
</organism>
<dbReference type="GO" id="GO:0016301">
    <property type="term" value="F:kinase activity"/>
    <property type="evidence" value="ECO:0007669"/>
    <property type="project" value="UniProtKB-KW"/>
</dbReference>
<evidence type="ECO:0000256" key="1">
    <source>
        <dbReference type="ARBA" id="ARBA00022679"/>
    </source>
</evidence>
<keyword evidence="1" id="KW-0808">Transferase</keyword>
<dbReference type="InterPro" id="IPR011611">
    <property type="entry name" value="PfkB_dom"/>
</dbReference>
<dbReference type="PANTHER" id="PTHR10584">
    <property type="entry name" value="SUGAR KINASE"/>
    <property type="match status" value="1"/>
</dbReference>
<dbReference type="Proteomes" id="UP000478183">
    <property type="component" value="Unassembled WGS sequence"/>
</dbReference>
<evidence type="ECO:0000259" key="3">
    <source>
        <dbReference type="Pfam" id="PF00294"/>
    </source>
</evidence>
<feature type="domain" description="Carbohydrate kinase PfkB" evidence="3">
    <location>
        <begin position="6"/>
        <end position="294"/>
    </location>
</feature>
<sequence>MPDTPQIICLGAMLWDVIGHSPVSLRPGDDVAGRIHQRPGGVALNVAVALVRHGLSPSILSAVGQDSPGEALIADTRRLGVATDLLWRGGPLPTDLYMAVETPDGLFAAIADAHGLEAAGPSILAPLQDGRLGSDDNPWQGTAVIDGNLTKQTLAMMAKAPFLARASLRIVPASPDKADRLAPLLDHPNAVFYINRAEAEAIAGRPFSGAVDAAEAVVAMGAARVIVTDGPQPAADAVAGQPTVSHCPPQVTTRHVTGAGDAFLAAHLAAELSGFDRNDALDRAIQAAAAHITAPPETGKDTA</sequence>
<proteinExistence type="predicted"/>
<dbReference type="OrthoDB" id="7869371at2"/>
<gene>
    <name evidence="4" type="ORF">GL286_14115</name>
</gene>
<protein>
    <submittedName>
        <fullName evidence="4">Kinase</fullName>
    </submittedName>
</protein>
<evidence type="ECO:0000256" key="2">
    <source>
        <dbReference type="ARBA" id="ARBA00022777"/>
    </source>
</evidence>
<reference evidence="4 5" key="1">
    <citation type="submission" date="2019-11" db="EMBL/GenBank/DDBJ databases">
        <authorList>
            <person name="Dong K."/>
        </authorList>
    </citation>
    <scope>NUCLEOTIDE SEQUENCE [LARGE SCALE GENOMIC DNA]</scope>
    <source>
        <strain evidence="4 5">NBRC 111993</strain>
    </source>
</reference>
<keyword evidence="2 4" id="KW-0418">Kinase</keyword>
<keyword evidence="5" id="KW-1185">Reference proteome</keyword>
<dbReference type="AlphaFoldDB" id="A0A6L6JFI4"/>
<comment type="caution">
    <text evidence="4">The sequence shown here is derived from an EMBL/GenBank/DDBJ whole genome shotgun (WGS) entry which is preliminary data.</text>
</comment>
<dbReference type="InterPro" id="IPR002173">
    <property type="entry name" value="Carboh/pur_kinase_PfkB_CS"/>
</dbReference>
<dbReference type="SUPFAM" id="SSF53613">
    <property type="entry name" value="Ribokinase-like"/>
    <property type="match status" value="1"/>
</dbReference>
<name>A0A6L6JFI4_9RHOB</name>
<accession>A0A6L6JFI4</accession>
<evidence type="ECO:0000313" key="5">
    <source>
        <dbReference type="Proteomes" id="UP000478183"/>
    </source>
</evidence>
<dbReference type="EMBL" id="WMIE01000008">
    <property type="protein sequence ID" value="MTH78864.1"/>
    <property type="molecule type" value="Genomic_DNA"/>
</dbReference>
<dbReference type="PROSITE" id="PS00583">
    <property type="entry name" value="PFKB_KINASES_1"/>
    <property type="match status" value="1"/>
</dbReference>
<dbReference type="InterPro" id="IPR029056">
    <property type="entry name" value="Ribokinase-like"/>
</dbReference>
<dbReference type="Pfam" id="PF00294">
    <property type="entry name" value="PfkB"/>
    <property type="match status" value="1"/>
</dbReference>
<evidence type="ECO:0000313" key="4">
    <source>
        <dbReference type="EMBL" id="MTH78864.1"/>
    </source>
</evidence>
<dbReference type="Gene3D" id="3.40.1190.20">
    <property type="match status" value="1"/>
</dbReference>
<dbReference type="RefSeq" id="WP_155096212.1">
    <property type="nucleotide sequence ID" value="NZ_WMIE01000008.1"/>
</dbReference>